<feature type="chain" id="PRO_5025614735" evidence="2">
    <location>
        <begin position="28"/>
        <end position="454"/>
    </location>
</feature>
<reference evidence="3" key="2">
    <citation type="submission" date="2025-09" db="UniProtKB">
        <authorList>
            <consortium name="Ensembl"/>
        </authorList>
    </citation>
    <scope>IDENTIFICATION</scope>
</reference>
<sequence>MNLLWIYRSMEMIRVLLVLLVLGSAEGRRVRGQRTQTPESFPLDFTAVEGNMESFMTQVKNLAQSLYPCSTQKLDQEMKLQFLRNSSVTCNDGSPAGYYIKESRGSRRWLMFLEGTGILSSQPEENPHWWNANTVFVPYCSSDVWSGSTAKTDQNDYAFMGSQIIQEVVKELVTKGLDGAKVLLLTGSSAGGTGVLLNVDRVSELLEDLGLGSVQVRGLADSGWFLDQKQYRFTDCIDTISCAPTEAIKRGVRYWNSVVPEHCSRVYNGEDWNCFFGYKVQPTLKRPVFVVQWLFDEAQLMVDNVHLTGQPVQEGQWRYIQNLGSELRNTLKNVPAMFAPACLSHEIITRSYWMDIHVKGTSLPRALQCWDRSLRNHGNSSSIQAPPRGCPLHLIDSCPWPHCNPTCPTIREQLTGQEMSVIQFLTHLGFDVQRVAQQQGMEPHKLLGMLSNGT</sequence>
<name>A0A671MCZ0_9TELE</name>
<dbReference type="PANTHER" id="PTHR21562:SF7">
    <property type="entry name" value="PALMITOLEOYL-PROTEIN CARBOXYLESTERASE NOTUM"/>
    <property type="match status" value="1"/>
</dbReference>
<dbReference type="PANTHER" id="PTHR21562">
    <property type="entry name" value="NOTUM-RELATED"/>
    <property type="match status" value="1"/>
</dbReference>
<dbReference type="InterPro" id="IPR004963">
    <property type="entry name" value="PAE/NOTUM"/>
</dbReference>
<evidence type="ECO:0000256" key="1">
    <source>
        <dbReference type="ARBA" id="ARBA00010213"/>
    </source>
</evidence>
<protein>
    <submittedName>
        <fullName evidence="3">Notum, palmitoleoyl-protein carboxylesterase</fullName>
    </submittedName>
</protein>
<reference evidence="3" key="1">
    <citation type="submission" date="2025-08" db="UniProtKB">
        <authorList>
            <consortium name="Ensembl"/>
        </authorList>
    </citation>
    <scope>IDENTIFICATION</scope>
</reference>
<feature type="signal peptide" evidence="2">
    <location>
        <begin position="1"/>
        <end position="27"/>
    </location>
</feature>
<evidence type="ECO:0000313" key="4">
    <source>
        <dbReference type="Proteomes" id="UP000472260"/>
    </source>
</evidence>
<dbReference type="AlphaFoldDB" id="A0A671MCZ0"/>
<dbReference type="Pfam" id="PF03283">
    <property type="entry name" value="PAE"/>
    <property type="match status" value="1"/>
</dbReference>
<dbReference type="Ensembl" id="ENSSANT00000032991.1">
    <property type="protein sequence ID" value="ENSSANP00000030988.1"/>
    <property type="gene ID" value="ENSSANG00000015835.1"/>
</dbReference>
<keyword evidence="4" id="KW-1185">Reference proteome</keyword>
<proteinExistence type="inferred from homology"/>
<comment type="similarity">
    <text evidence="1">Belongs to the pectinacetylesterase family. Notum subfamily.</text>
</comment>
<dbReference type="Proteomes" id="UP000472260">
    <property type="component" value="Unassembled WGS sequence"/>
</dbReference>
<evidence type="ECO:0000256" key="2">
    <source>
        <dbReference type="SAM" id="SignalP"/>
    </source>
</evidence>
<accession>A0A671MCZ0</accession>
<keyword evidence="2" id="KW-0732">Signal</keyword>
<evidence type="ECO:0000313" key="3">
    <source>
        <dbReference type="Ensembl" id="ENSSANP00000030988.1"/>
    </source>
</evidence>
<organism evidence="3 4">
    <name type="scientific">Sinocyclocheilus anshuiensis</name>
    <dbReference type="NCBI Taxonomy" id="1608454"/>
    <lineage>
        <taxon>Eukaryota</taxon>
        <taxon>Metazoa</taxon>
        <taxon>Chordata</taxon>
        <taxon>Craniata</taxon>
        <taxon>Vertebrata</taxon>
        <taxon>Euteleostomi</taxon>
        <taxon>Actinopterygii</taxon>
        <taxon>Neopterygii</taxon>
        <taxon>Teleostei</taxon>
        <taxon>Ostariophysi</taxon>
        <taxon>Cypriniformes</taxon>
        <taxon>Cyprinidae</taxon>
        <taxon>Cyprininae</taxon>
        <taxon>Sinocyclocheilus</taxon>
    </lineage>
</organism>
<dbReference type="GO" id="GO:1990699">
    <property type="term" value="F:palmitoleyl hydrolase activity"/>
    <property type="evidence" value="ECO:0007669"/>
    <property type="project" value="TreeGrafter"/>
</dbReference>
<dbReference type="GO" id="GO:0090090">
    <property type="term" value="P:negative regulation of canonical Wnt signaling pathway"/>
    <property type="evidence" value="ECO:0007669"/>
    <property type="project" value="TreeGrafter"/>
</dbReference>